<evidence type="ECO:0008006" key="7">
    <source>
        <dbReference type="Google" id="ProtNLM"/>
    </source>
</evidence>
<comment type="similarity">
    <text evidence="1">Belongs to the N-acetylmuramoyl-L-alanine amidase 2 family.</text>
</comment>
<dbReference type="Pfam" id="PF01510">
    <property type="entry name" value="Amidase_2"/>
    <property type="match status" value="1"/>
</dbReference>
<dbReference type="EMBL" id="BMDG01000009">
    <property type="protein sequence ID" value="GGI09858.1"/>
    <property type="molecule type" value="Genomic_DNA"/>
</dbReference>
<dbReference type="InterPro" id="IPR006619">
    <property type="entry name" value="PGRP_domain_met/bac"/>
</dbReference>
<evidence type="ECO:0000313" key="6">
    <source>
        <dbReference type="Proteomes" id="UP000632535"/>
    </source>
</evidence>
<dbReference type="InterPro" id="IPR002502">
    <property type="entry name" value="Amidase_domain"/>
</dbReference>
<dbReference type="SMART" id="SM00701">
    <property type="entry name" value="PGRP"/>
    <property type="match status" value="1"/>
</dbReference>
<accession>A0ABQ2BB25</accession>
<dbReference type="SMART" id="SM00644">
    <property type="entry name" value="Ami_2"/>
    <property type="match status" value="1"/>
</dbReference>
<evidence type="ECO:0000256" key="2">
    <source>
        <dbReference type="SAM" id="MobiDB-lite"/>
    </source>
</evidence>
<dbReference type="PANTHER" id="PTHR11022">
    <property type="entry name" value="PEPTIDOGLYCAN RECOGNITION PROTEIN"/>
    <property type="match status" value="1"/>
</dbReference>
<dbReference type="PANTHER" id="PTHR11022:SF41">
    <property type="entry name" value="PEPTIDOGLYCAN-RECOGNITION PROTEIN LC-RELATED"/>
    <property type="match status" value="1"/>
</dbReference>
<dbReference type="InterPro" id="IPR015510">
    <property type="entry name" value="PGRP"/>
</dbReference>
<evidence type="ECO:0000313" key="5">
    <source>
        <dbReference type="EMBL" id="GGI09858.1"/>
    </source>
</evidence>
<keyword evidence="6" id="KW-1185">Reference proteome</keyword>
<name>A0ABQ2BB25_9MICO</name>
<dbReference type="Gene3D" id="3.40.80.10">
    <property type="entry name" value="Peptidoglycan recognition protein-like"/>
    <property type="match status" value="1"/>
</dbReference>
<evidence type="ECO:0000259" key="4">
    <source>
        <dbReference type="SMART" id="SM00701"/>
    </source>
</evidence>
<feature type="compositionally biased region" description="Low complexity" evidence="2">
    <location>
        <begin position="200"/>
        <end position="209"/>
    </location>
</feature>
<protein>
    <recommendedName>
        <fullName evidence="7">N-acetylmuramoyl-L-alanine amidase</fullName>
    </recommendedName>
</protein>
<feature type="domain" description="N-acetylmuramoyl-L-alanine amidase" evidence="3">
    <location>
        <begin position="229"/>
        <end position="374"/>
    </location>
</feature>
<proteinExistence type="inferred from homology"/>
<comment type="caution">
    <text evidence="5">The sequence shown here is derived from an EMBL/GenBank/DDBJ whole genome shotgun (WGS) entry which is preliminary data.</text>
</comment>
<reference evidence="6" key="1">
    <citation type="journal article" date="2019" name="Int. J. Syst. Evol. Microbiol.">
        <title>The Global Catalogue of Microorganisms (GCM) 10K type strain sequencing project: providing services to taxonomists for standard genome sequencing and annotation.</title>
        <authorList>
            <consortium name="The Broad Institute Genomics Platform"/>
            <consortium name="The Broad Institute Genome Sequencing Center for Infectious Disease"/>
            <person name="Wu L."/>
            <person name="Ma J."/>
        </authorList>
    </citation>
    <scope>NUCLEOTIDE SEQUENCE [LARGE SCALE GENOMIC DNA]</scope>
    <source>
        <strain evidence="6">CCM 8653</strain>
    </source>
</reference>
<evidence type="ECO:0000259" key="3">
    <source>
        <dbReference type="SMART" id="SM00644"/>
    </source>
</evidence>
<sequence length="642" mass="68256">MTALAMGGVVLPTVTLPVPEAQAVPPDVETVAVKGVDRAARGQAGALAEAVGGESEHAEAGGTPELKVLGEAADGSEAAEEPAPEEGELAALSPRRATQEFLVAGVTWEASFEDAAAGPEVTEVAVRLHEDGDWGDWRALGLDGVVTEEGRTGTEPITSAGADGVQVRVRTADGETPPGLKVDVVDPGTSAADATVGTDPAPASSASAATGREIRPNIVTRSQWGADESLLGSWPTVSGRLDAIFVHHTAGTNSYSKSQSPAIVRGIYAYHTKSRGWPDIGYQFLVDRFGRVFQGRHGAVDDNPIGAHAGGYNTGTIGVSVMGDYETARPSSAVMSALTRVVAWKAYRYGVGAKSHVTLPTGASTGSDTRARPGQRVRVPAITMHRTTNHTACPGRHLASRMKGLRTSVEDRVKRAKSYYGAVRPAVGKPNGRFPASQTPAQWVSTPTYSWSKVPGARKYQVLQKYAGWKDDMPDMRYWRVLGTTTNTSIKIKTSTGTTRHVAVRAISKNGDRGRIETITRSTRPVHPSNWVRSSTWKKVKGSGYETGQAFRSAAYNAQIKIRGARQVKSVRIMAATGPGYGRVQVKVGDKAYGTINLASSKFHPRKGFPVKLPGWKNGTVTLRNIDHGKEVRISSIALARN</sequence>
<dbReference type="CDD" id="cd06583">
    <property type="entry name" value="PGRP"/>
    <property type="match status" value="1"/>
</dbReference>
<feature type="domain" description="Peptidoglycan recognition protein family" evidence="4">
    <location>
        <begin position="216"/>
        <end position="364"/>
    </location>
</feature>
<organism evidence="5 6">
    <name type="scientific">Isoptericola cucumis</name>
    <dbReference type="NCBI Taxonomy" id="1776856"/>
    <lineage>
        <taxon>Bacteria</taxon>
        <taxon>Bacillati</taxon>
        <taxon>Actinomycetota</taxon>
        <taxon>Actinomycetes</taxon>
        <taxon>Micrococcales</taxon>
        <taxon>Promicromonosporaceae</taxon>
        <taxon>Isoptericola</taxon>
    </lineage>
</organism>
<feature type="region of interest" description="Disordered" evidence="2">
    <location>
        <begin position="172"/>
        <end position="213"/>
    </location>
</feature>
<dbReference type="SUPFAM" id="SSF55846">
    <property type="entry name" value="N-acetylmuramoyl-L-alanine amidase-like"/>
    <property type="match status" value="1"/>
</dbReference>
<dbReference type="Proteomes" id="UP000632535">
    <property type="component" value="Unassembled WGS sequence"/>
</dbReference>
<dbReference type="InterPro" id="IPR036505">
    <property type="entry name" value="Amidase/PGRP_sf"/>
</dbReference>
<evidence type="ECO:0000256" key="1">
    <source>
        <dbReference type="ARBA" id="ARBA00007553"/>
    </source>
</evidence>
<gene>
    <name evidence="5" type="ORF">GCM10007368_28300</name>
</gene>